<dbReference type="AlphaFoldDB" id="A0A645B8M4"/>
<proteinExistence type="predicted"/>
<name>A0A645B8M4_9ZZZZ</name>
<gene>
    <name evidence="1" type="ORF">SDC9_108264</name>
</gene>
<protein>
    <submittedName>
        <fullName evidence="1">Uncharacterized protein</fullName>
    </submittedName>
</protein>
<dbReference type="EMBL" id="VSSQ01018322">
    <property type="protein sequence ID" value="MPM61406.1"/>
    <property type="molecule type" value="Genomic_DNA"/>
</dbReference>
<dbReference type="PANTHER" id="PTHR16214">
    <property type="entry name" value="TRANSMEMBRANE PROTEIN 260"/>
    <property type="match status" value="1"/>
</dbReference>
<accession>A0A645B8M4</accession>
<reference evidence="1" key="1">
    <citation type="submission" date="2019-08" db="EMBL/GenBank/DDBJ databases">
        <authorList>
            <person name="Kucharzyk K."/>
            <person name="Murdoch R.W."/>
            <person name="Higgins S."/>
            <person name="Loffler F."/>
        </authorList>
    </citation>
    <scope>NUCLEOTIDE SEQUENCE</scope>
</reference>
<comment type="caution">
    <text evidence="1">The sequence shown here is derived from an EMBL/GenBank/DDBJ whole genome shotgun (WGS) entry which is preliminary data.</text>
</comment>
<evidence type="ECO:0000313" key="1">
    <source>
        <dbReference type="EMBL" id="MPM61406.1"/>
    </source>
</evidence>
<dbReference type="InterPro" id="IPR052724">
    <property type="entry name" value="GT117_domain-containing"/>
</dbReference>
<dbReference type="PANTHER" id="PTHR16214:SF3">
    <property type="entry name" value="TRANSMEMBRANE PROTEIN 260"/>
    <property type="match status" value="1"/>
</dbReference>
<sequence>MLPYNFYRGWYKDVINEFGKVNNLSDTMLNALARAYAQQASNLLSDQYALAVKSEMFPLEEGQNVLSQDQLNAFRQWHDKSLETYLLLEKKNPDFNTFIGDIHNVYSNEVMAAFLTLTYFSKDEEARKELEPGLYDDFVLKTARNYLLSCDSNAILFTNGDNDTYPLLYVQAFEKYRTDVTVINISLLGIKRYISSLFVESSERQPVKFTIPQSYWNNSSDGYYYVASKTDTMNTQDALQICMNDDLSNPDRGYAIYPARHSVLKWNDSDKISIYPREDYIFLNHLAMLDIISTNVSGRPVYFSITSNVPMIPTEFLLVEGLSYKVVPYQTNDPKNNFYSGGIEPDSLLEKFKNVFQLPDLSKMKSSNRLHQMFVNTYRTIMYQSMVEFANRKDTLHALEILDLSEQYFPYSMVQANSYTIPVAQMLYQIGESARADKLALQIIKGIEADYPVEGSLPSDLQYAYSMFSYMESLLKENSTDKELIQIITMMTLKYGKLSE</sequence>
<organism evidence="1">
    <name type="scientific">bioreactor metagenome</name>
    <dbReference type="NCBI Taxonomy" id="1076179"/>
    <lineage>
        <taxon>unclassified sequences</taxon>
        <taxon>metagenomes</taxon>
        <taxon>ecological metagenomes</taxon>
    </lineage>
</organism>